<comment type="caution">
    <text evidence="2">The sequence shown here is derived from an EMBL/GenBank/DDBJ whole genome shotgun (WGS) entry which is preliminary data.</text>
</comment>
<feature type="signal peptide" evidence="1">
    <location>
        <begin position="1"/>
        <end position="25"/>
    </location>
</feature>
<dbReference type="RefSeq" id="WP_160908323.1">
    <property type="nucleotide sequence ID" value="NZ_WVHS01000004.1"/>
</dbReference>
<organism evidence="2 3">
    <name type="scientific">Hufsiella ginkgonis</name>
    <dbReference type="NCBI Taxonomy" id="2695274"/>
    <lineage>
        <taxon>Bacteria</taxon>
        <taxon>Pseudomonadati</taxon>
        <taxon>Bacteroidota</taxon>
        <taxon>Sphingobacteriia</taxon>
        <taxon>Sphingobacteriales</taxon>
        <taxon>Sphingobacteriaceae</taxon>
        <taxon>Hufsiella</taxon>
    </lineage>
</organism>
<name>A0A7K1Y382_9SPHI</name>
<evidence type="ECO:0000256" key="1">
    <source>
        <dbReference type="SAM" id="SignalP"/>
    </source>
</evidence>
<evidence type="ECO:0000313" key="2">
    <source>
        <dbReference type="EMBL" id="MXV17337.1"/>
    </source>
</evidence>
<gene>
    <name evidence="2" type="ORF">GS398_18715</name>
</gene>
<proteinExistence type="predicted"/>
<keyword evidence="1" id="KW-0732">Signal</keyword>
<dbReference type="EMBL" id="WVHS01000004">
    <property type="protein sequence ID" value="MXV17337.1"/>
    <property type="molecule type" value="Genomic_DNA"/>
</dbReference>
<accession>A0A7K1Y382</accession>
<dbReference type="InterPro" id="IPR011990">
    <property type="entry name" value="TPR-like_helical_dom_sf"/>
</dbReference>
<dbReference type="GO" id="GO:0009279">
    <property type="term" value="C:cell outer membrane"/>
    <property type="evidence" value="ECO:0007669"/>
    <property type="project" value="UniProtKB-SubCell"/>
</dbReference>
<evidence type="ECO:0000313" key="3">
    <source>
        <dbReference type="Proteomes" id="UP000451233"/>
    </source>
</evidence>
<protein>
    <submittedName>
        <fullName evidence="2">RagB/SusD family nutrient uptake outer membrane protein</fullName>
    </submittedName>
</protein>
<dbReference type="AlphaFoldDB" id="A0A7K1Y382"/>
<dbReference type="Proteomes" id="UP000451233">
    <property type="component" value="Unassembled WGS sequence"/>
</dbReference>
<sequence length="588" mass="66090">MKTYKPGLSKGIAAGIMCLTLCLFACKSTFDIEPENVLSSENAYQNVYDADAVVMGIYGKVQGLAERYMVLNELRGDLEDVTPNSDKYLKQLNDHAVTTDNSWADPRPWYEVIINCNDALANFSKMLSDKRLSQADYNIRYSEVGAIRTWLYLQAGVQYGTIPYITDPLAKVTDLDDASRYPMIGFDDLLTRLIDFTMALPNKDPMPAGTSLVTTLDTYNTTKMFINKYCLMGDLYLWKGNYTQAAHYYKIIMNYADVLYPTLIDAGENWTNTYKLGNASTRLSAGNWMVIFASSFGERYSNYEIIWNLPFDKKFAPENPFIDLFYSRYLVKPSAQAIKNWNSQTRSDNTPGDTFRGVGRSYTQGTPIIAKMLGSYNPALPFETSGKWILCRAAMIHLRMSEAANRDGFDRIAYGFMNNGIRSAFTPAALPVPDNVSNIMQTTLDTKSDYYFDARQGEFPRYRSAWYVNEGIRGRASLAPAKVDSAKFFNMTIPGQENKPVTDRPGLTIAMEDLLVNEAALELAFEGNRWQDLVRIALRREKITAGAGRAFLRDKVAAKFTAAGLPVPAGVTALGTDVKNWYLPFKMK</sequence>
<keyword evidence="3" id="KW-1185">Reference proteome</keyword>
<dbReference type="Gene3D" id="1.25.40.390">
    <property type="match status" value="1"/>
</dbReference>
<reference evidence="2 3" key="1">
    <citation type="submission" date="2019-11" db="EMBL/GenBank/DDBJ databases">
        <title>Pedobacter sp. HMF7056 Genome sequencing and assembly.</title>
        <authorList>
            <person name="Kang H."/>
            <person name="Kim H."/>
            <person name="Joh K."/>
        </authorList>
    </citation>
    <scope>NUCLEOTIDE SEQUENCE [LARGE SCALE GENOMIC DNA]</scope>
    <source>
        <strain evidence="2 3">HMF7056</strain>
    </source>
</reference>
<dbReference type="SUPFAM" id="SSF48452">
    <property type="entry name" value="TPR-like"/>
    <property type="match status" value="1"/>
</dbReference>
<feature type="chain" id="PRO_5029468035" evidence="1">
    <location>
        <begin position="26"/>
        <end position="588"/>
    </location>
</feature>